<feature type="region of interest" description="Disordered" evidence="1">
    <location>
        <begin position="1"/>
        <end position="28"/>
    </location>
</feature>
<feature type="compositionally biased region" description="Polar residues" evidence="1">
    <location>
        <begin position="129"/>
        <end position="140"/>
    </location>
</feature>
<evidence type="ECO:0000256" key="1">
    <source>
        <dbReference type="SAM" id="MobiDB-lite"/>
    </source>
</evidence>
<sequence length="223" mass="23656">MTASPAKSNRLATAAAQGQGRRDRTAMDGRAGRLIEGLKLTFKKLGDSFRPARPQDGYSLLSPAPSFSTAPRRNLVGSMPTTSDTHSTTVSTGAAQLDEADVACCFVTLQPDRSTLATSAAASGGAKRQSPSVPCSSNAPMTPRRRLNQFQRDGATSPQARALLRRSMAQQRLGNGGSLTRLPSQARRLEGEMTQEGACQDALRHENEVVAMQAALSGRPCWG</sequence>
<proteinExistence type="predicted"/>
<dbReference type="EMBL" id="PGGS01000478">
    <property type="protein sequence ID" value="PNH03663.1"/>
    <property type="molecule type" value="Genomic_DNA"/>
</dbReference>
<reference evidence="2 3" key="1">
    <citation type="journal article" date="2017" name="Mol. Biol. Evol.">
        <title>The 4-celled Tetrabaena socialis nuclear genome reveals the essential components for genetic control of cell number at the origin of multicellularity in the volvocine lineage.</title>
        <authorList>
            <person name="Featherston J."/>
            <person name="Arakaki Y."/>
            <person name="Hanschen E.R."/>
            <person name="Ferris P.J."/>
            <person name="Michod R.E."/>
            <person name="Olson B.J.S.C."/>
            <person name="Nozaki H."/>
            <person name="Durand P.M."/>
        </authorList>
    </citation>
    <scope>NUCLEOTIDE SEQUENCE [LARGE SCALE GENOMIC DNA]</scope>
    <source>
        <strain evidence="2 3">NIES-571</strain>
    </source>
</reference>
<dbReference type="AlphaFoldDB" id="A0A2J7ZTR3"/>
<comment type="caution">
    <text evidence="2">The sequence shown here is derived from an EMBL/GenBank/DDBJ whole genome shotgun (WGS) entry which is preliminary data.</text>
</comment>
<organism evidence="2 3">
    <name type="scientific">Tetrabaena socialis</name>
    <dbReference type="NCBI Taxonomy" id="47790"/>
    <lineage>
        <taxon>Eukaryota</taxon>
        <taxon>Viridiplantae</taxon>
        <taxon>Chlorophyta</taxon>
        <taxon>core chlorophytes</taxon>
        <taxon>Chlorophyceae</taxon>
        <taxon>CS clade</taxon>
        <taxon>Chlamydomonadales</taxon>
        <taxon>Tetrabaenaceae</taxon>
        <taxon>Tetrabaena</taxon>
    </lineage>
</organism>
<feature type="region of interest" description="Disordered" evidence="1">
    <location>
        <begin position="119"/>
        <end position="143"/>
    </location>
</feature>
<evidence type="ECO:0000313" key="2">
    <source>
        <dbReference type="EMBL" id="PNH03663.1"/>
    </source>
</evidence>
<gene>
    <name evidence="2" type="ORF">TSOC_010285</name>
</gene>
<feature type="compositionally biased region" description="Polar residues" evidence="1">
    <location>
        <begin position="1"/>
        <end position="11"/>
    </location>
</feature>
<name>A0A2J7ZTR3_9CHLO</name>
<feature type="compositionally biased region" description="Low complexity" evidence="1">
    <location>
        <begin position="78"/>
        <end position="91"/>
    </location>
</feature>
<feature type="region of interest" description="Disordered" evidence="1">
    <location>
        <begin position="56"/>
        <end position="91"/>
    </location>
</feature>
<keyword evidence="3" id="KW-1185">Reference proteome</keyword>
<accession>A0A2J7ZTR3</accession>
<dbReference type="Proteomes" id="UP000236333">
    <property type="component" value="Unassembled WGS sequence"/>
</dbReference>
<protein>
    <submittedName>
        <fullName evidence="2">Uncharacterized protein</fullName>
    </submittedName>
</protein>
<evidence type="ECO:0000313" key="3">
    <source>
        <dbReference type="Proteomes" id="UP000236333"/>
    </source>
</evidence>